<comment type="caution">
    <text evidence="3">The sequence shown here is derived from an EMBL/GenBank/DDBJ whole genome shotgun (WGS) entry which is preliminary data.</text>
</comment>
<dbReference type="PANTHER" id="PTHR12162:SF0">
    <property type="entry name" value="NIBRIN"/>
    <property type="match status" value="1"/>
</dbReference>
<dbReference type="GO" id="GO:0003684">
    <property type="term" value="F:damaged DNA binding"/>
    <property type="evidence" value="ECO:0007669"/>
    <property type="project" value="TreeGrafter"/>
</dbReference>
<dbReference type="GO" id="GO:0007095">
    <property type="term" value="P:mitotic G2 DNA damage checkpoint signaling"/>
    <property type="evidence" value="ECO:0007669"/>
    <property type="project" value="InterPro"/>
</dbReference>
<dbReference type="GO" id="GO:0030870">
    <property type="term" value="C:Mre11 complex"/>
    <property type="evidence" value="ECO:0007669"/>
    <property type="project" value="InterPro"/>
</dbReference>
<feature type="region of interest" description="Disordered" evidence="1">
    <location>
        <begin position="472"/>
        <end position="533"/>
    </location>
</feature>
<dbReference type="OrthoDB" id="552194at2759"/>
<evidence type="ECO:0000313" key="4">
    <source>
        <dbReference type="Proteomes" id="UP000701801"/>
    </source>
</evidence>
<organism evidence="3 4">
    <name type="scientific">Hymenoscyphus albidus</name>
    <dbReference type="NCBI Taxonomy" id="595503"/>
    <lineage>
        <taxon>Eukaryota</taxon>
        <taxon>Fungi</taxon>
        <taxon>Dikarya</taxon>
        <taxon>Ascomycota</taxon>
        <taxon>Pezizomycotina</taxon>
        <taxon>Leotiomycetes</taxon>
        <taxon>Helotiales</taxon>
        <taxon>Helotiaceae</taxon>
        <taxon>Hymenoscyphus</taxon>
    </lineage>
</organism>
<feature type="compositionally biased region" description="Basic and acidic residues" evidence="1">
    <location>
        <begin position="574"/>
        <end position="587"/>
    </location>
</feature>
<sequence>MWTLECEGDALSGKTLWLRPGKKYVMGRTSGDGNEIANARSRSRVTIKDLDTKIGTLLNGEQIQGKTVQLDREDNIVVLGRHKHHFRFKRVPLALAFSFTGKEKKADPWTALYEQLGPLDIKVLQEYEHGYTTHVVASKRNTPKGLQALIDGKYIVDTTYVKAIVDAAKSIEDDFANFPDALKFLPPKGKEPTERPATAYAPDPLRQDMFEGYLFVFYSQQQFDTLLAPITGGRGKALYREVIPDRTTVPEFVEYVKQVAGEKGLGELEDGSEGKGVVVVKFNPSAGQGIDWYANFNTEVALSLGYRLIEQNEFLDAILGGDSSVLRRPLEVASFSRKAAQPVSPVVDRSMAAPVSAPSEPAPRPAGRRGRRTVAKFQGFDDDFSLPVNLNSIPEVQPTPVAPAAVEESQSLFVTQQDSDANMWREPSEEPLPIVQPRTRKRQATPMDDGERIDNLAPSLVKMKRIRLEEAAARRERGESTLVPPKAAKPAPPKEPIPPPPVKKPIKKTSKKMGDVEVEEAMRERMEEQEQAAAAERDAQLAIMADVDIADVQKGIEILEMSVGRTRAITRPSARADDSERWDDNWNGRRNFKKFRRRGAPPTRGPERVIISLEEVKSKEFGIGDEYWVESASADRETQRRSQKGKGRAAPEEESSDSDIPMRNSRRSKERSAPIPRSRTRDVTPAVVIQSSEDEIVDDEEEFLGDAALLPPPSKSRRQARVTSQGSATSSTLPLEEPTSSSRKRSAEPLPKPAPTKKVRQATIGDVVGRRARAPVEEDSDDDMRFGFRRR</sequence>
<feature type="compositionally biased region" description="Basic and acidic residues" evidence="1">
    <location>
        <begin position="512"/>
        <end position="528"/>
    </location>
</feature>
<dbReference type="InterPro" id="IPR040227">
    <property type="entry name" value="Nibrin-rel"/>
</dbReference>
<protein>
    <recommendedName>
        <fullName evidence="2">Nibrin second BRCT domain-containing protein</fullName>
    </recommendedName>
</protein>
<dbReference type="Pfam" id="PF16508">
    <property type="entry name" value="NIBRIN_BRCT_II"/>
    <property type="match status" value="1"/>
</dbReference>
<feature type="compositionally biased region" description="Polar residues" evidence="1">
    <location>
        <begin position="721"/>
        <end position="741"/>
    </location>
</feature>
<name>A0A9N9LUL9_9HELO</name>
<dbReference type="EMBL" id="CAJVRM010000275">
    <property type="protein sequence ID" value="CAG8978744.1"/>
    <property type="molecule type" value="Genomic_DNA"/>
</dbReference>
<feature type="region of interest" description="Disordered" evidence="1">
    <location>
        <begin position="570"/>
        <end position="608"/>
    </location>
</feature>
<dbReference type="InterPro" id="IPR032429">
    <property type="entry name" value="Nibrin_BRCT2"/>
</dbReference>
<dbReference type="Gene3D" id="2.60.200.20">
    <property type="match status" value="2"/>
</dbReference>
<dbReference type="GO" id="GO:0000724">
    <property type="term" value="P:double-strand break repair via homologous recombination"/>
    <property type="evidence" value="ECO:0007669"/>
    <property type="project" value="TreeGrafter"/>
</dbReference>
<feature type="domain" description="Nibrin second BRCT" evidence="2">
    <location>
        <begin position="205"/>
        <end position="329"/>
    </location>
</feature>
<feature type="compositionally biased region" description="Pro residues" evidence="1">
    <location>
        <begin position="490"/>
        <end position="503"/>
    </location>
</feature>
<dbReference type="PANTHER" id="PTHR12162">
    <property type="entry name" value="NIBRIN-RELATED"/>
    <property type="match status" value="1"/>
</dbReference>
<feature type="region of interest" description="Disordered" evidence="1">
    <location>
        <begin position="627"/>
        <end position="791"/>
    </location>
</feature>
<dbReference type="SUPFAM" id="SSF49879">
    <property type="entry name" value="SMAD/FHA domain"/>
    <property type="match status" value="1"/>
</dbReference>
<dbReference type="AlphaFoldDB" id="A0A9N9LUL9"/>
<dbReference type="Proteomes" id="UP000701801">
    <property type="component" value="Unassembled WGS sequence"/>
</dbReference>
<evidence type="ECO:0000256" key="1">
    <source>
        <dbReference type="SAM" id="MobiDB-lite"/>
    </source>
</evidence>
<keyword evidence="4" id="KW-1185">Reference proteome</keyword>
<feature type="compositionally biased region" description="Acidic residues" evidence="1">
    <location>
        <begin position="692"/>
        <end position="704"/>
    </location>
</feature>
<evidence type="ECO:0000313" key="3">
    <source>
        <dbReference type="EMBL" id="CAG8978744.1"/>
    </source>
</evidence>
<gene>
    <name evidence="3" type="ORF">HYALB_00011505</name>
</gene>
<accession>A0A9N9LUL9</accession>
<proteinExistence type="predicted"/>
<evidence type="ECO:0000259" key="2">
    <source>
        <dbReference type="Pfam" id="PF16508"/>
    </source>
</evidence>
<dbReference type="InterPro" id="IPR008984">
    <property type="entry name" value="SMAD_FHA_dom_sf"/>
</dbReference>
<feature type="region of interest" description="Disordered" evidence="1">
    <location>
        <begin position="349"/>
        <end position="371"/>
    </location>
</feature>
<feature type="compositionally biased region" description="Basic residues" evidence="1">
    <location>
        <begin position="590"/>
        <end position="599"/>
    </location>
</feature>
<reference evidence="3" key="1">
    <citation type="submission" date="2021-07" db="EMBL/GenBank/DDBJ databases">
        <authorList>
            <person name="Durling M."/>
        </authorList>
    </citation>
    <scope>NUCLEOTIDE SEQUENCE</scope>
</reference>